<dbReference type="RefSeq" id="WP_085351356.1">
    <property type="nucleotide sequence ID" value="NZ_NAEX01000180.1"/>
</dbReference>
<dbReference type="AlphaFoldDB" id="A0A1X3EWJ0"/>
<evidence type="ECO:0000313" key="4">
    <source>
        <dbReference type="Proteomes" id="UP000193884"/>
    </source>
</evidence>
<dbReference type="OrthoDB" id="8244130at2"/>
<protein>
    <submittedName>
        <fullName evidence="1">Uncharacterized protein</fullName>
    </submittedName>
</protein>
<gene>
    <name evidence="2" type="ORF">BST63_15845</name>
    <name evidence="1" type="ORF">BSZ18_27275</name>
</gene>
<dbReference type="Proteomes" id="UP000193884">
    <property type="component" value="Unassembled WGS sequence"/>
</dbReference>
<dbReference type="EMBL" id="NAFI01000183">
    <property type="protein sequence ID" value="OSJ05210.1"/>
    <property type="molecule type" value="Genomic_DNA"/>
</dbReference>
<dbReference type="EMBL" id="NAFK01000159">
    <property type="protein sequence ID" value="OSJ28986.1"/>
    <property type="molecule type" value="Genomic_DNA"/>
</dbReference>
<proteinExistence type="predicted"/>
<evidence type="ECO:0000313" key="1">
    <source>
        <dbReference type="EMBL" id="OSJ05210.1"/>
    </source>
</evidence>
<sequence>MNDVLLARAERAIEASRALRAQRRAVADQLDDATREVRRVVMESAMLRSELKALRDNRQEQDLRHGVSPE</sequence>
<comment type="caution">
    <text evidence="1">The sequence shown here is derived from an EMBL/GenBank/DDBJ whole genome shotgun (WGS) entry which is preliminary data.</text>
</comment>
<evidence type="ECO:0000313" key="3">
    <source>
        <dbReference type="Proteomes" id="UP000193553"/>
    </source>
</evidence>
<evidence type="ECO:0000313" key="2">
    <source>
        <dbReference type="EMBL" id="OSJ28986.1"/>
    </source>
</evidence>
<organism evidence="1 3">
    <name type="scientific">Bradyrhizobium canariense</name>
    <dbReference type="NCBI Taxonomy" id="255045"/>
    <lineage>
        <taxon>Bacteria</taxon>
        <taxon>Pseudomonadati</taxon>
        <taxon>Pseudomonadota</taxon>
        <taxon>Alphaproteobacteria</taxon>
        <taxon>Hyphomicrobiales</taxon>
        <taxon>Nitrobacteraceae</taxon>
        <taxon>Bradyrhizobium</taxon>
    </lineage>
</organism>
<accession>A0A1X3EWJ0</accession>
<reference evidence="3 4" key="1">
    <citation type="submission" date="2017-03" db="EMBL/GenBank/DDBJ databases">
        <title>Whole genome sequences of fourteen strains of Bradyrhizobium canariense and one strain of Bradyrhizobium japonicum isolated from Lupinus (Papilionoideae: Genisteae) species in Algeria.</title>
        <authorList>
            <person name="Crovadore J."/>
            <person name="Chekireb D."/>
            <person name="Brachmann A."/>
            <person name="Chablais R."/>
            <person name="Cochard B."/>
            <person name="Lefort F."/>
        </authorList>
    </citation>
    <scope>NUCLEOTIDE SEQUENCE [LARGE SCALE GENOMIC DNA]</scope>
    <source>
        <strain evidence="1 3">UBMA195</strain>
        <strain evidence="2 4">UBMAN05</strain>
    </source>
</reference>
<name>A0A1X3EWJ0_9BRAD</name>
<keyword evidence="4" id="KW-1185">Reference proteome</keyword>
<dbReference type="Proteomes" id="UP000193553">
    <property type="component" value="Unassembled WGS sequence"/>
</dbReference>